<evidence type="ECO:0000256" key="4">
    <source>
        <dbReference type="ARBA" id="ARBA00022801"/>
    </source>
</evidence>
<dbReference type="GO" id="GO:0004427">
    <property type="term" value="F:inorganic diphosphate phosphatase activity"/>
    <property type="evidence" value="ECO:0007669"/>
    <property type="project" value="UniProtKB-EC"/>
</dbReference>
<evidence type="ECO:0000256" key="2">
    <source>
        <dbReference type="ARBA" id="ARBA00012146"/>
    </source>
</evidence>
<evidence type="ECO:0000313" key="7">
    <source>
        <dbReference type="EMBL" id="HET47802.1"/>
    </source>
</evidence>
<dbReference type="AlphaFoldDB" id="A0A7C2NJP8"/>
<dbReference type="EMBL" id="DSHW01000433">
    <property type="protein sequence ID" value="HEQ88897.1"/>
    <property type="molecule type" value="Genomic_DNA"/>
</dbReference>
<evidence type="ECO:0000256" key="3">
    <source>
        <dbReference type="ARBA" id="ARBA00022723"/>
    </source>
</evidence>
<organism evidence="7">
    <name type="scientific">Thermoanaerobaculum aquaticum</name>
    <dbReference type="NCBI Taxonomy" id="1312852"/>
    <lineage>
        <taxon>Bacteria</taxon>
        <taxon>Pseudomonadati</taxon>
        <taxon>Acidobacteriota</taxon>
        <taxon>Thermoanaerobaculia</taxon>
        <taxon>Thermoanaerobaculales</taxon>
        <taxon>Thermoanaerobaculaceae</taxon>
        <taxon>Thermoanaerobaculum</taxon>
    </lineage>
</organism>
<keyword evidence="3" id="KW-0479">Metal-binding</keyword>
<keyword evidence="4" id="KW-0378">Hydrolase</keyword>
<sequence>MKVKGLDDKILAIAVDDPAFSDYTHHGQLPAHTLREIKRFFQDYKALENKEVVVEEFMGPEEALGILRESLDLYRRLRRGELPRKA</sequence>
<comment type="cofactor">
    <cofactor evidence="1">
        <name>Mg(2+)</name>
        <dbReference type="ChEBI" id="CHEBI:18420"/>
    </cofactor>
</comment>
<protein>
    <recommendedName>
        <fullName evidence="2">inorganic diphosphatase</fullName>
        <ecNumber evidence="2">3.6.1.1</ecNumber>
    </recommendedName>
</protein>
<evidence type="ECO:0000313" key="6">
    <source>
        <dbReference type="EMBL" id="HEQ88897.1"/>
    </source>
</evidence>
<dbReference type="GO" id="GO:0005737">
    <property type="term" value="C:cytoplasm"/>
    <property type="evidence" value="ECO:0007669"/>
    <property type="project" value="InterPro"/>
</dbReference>
<dbReference type="InterPro" id="IPR036649">
    <property type="entry name" value="Pyrophosphatase_sf"/>
</dbReference>
<reference evidence="7" key="1">
    <citation type="journal article" date="2020" name="mSystems">
        <title>Genome- and Community-Level Interaction Insights into Carbon Utilization and Element Cycling Functions of Hydrothermarchaeota in Hydrothermal Sediment.</title>
        <authorList>
            <person name="Zhou Z."/>
            <person name="Liu Y."/>
            <person name="Xu W."/>
            <person name="Pan J."/>
            <person name="Luo Z.H."/>
            <person name="Li M."/>
        </authorList>
    </citation>
    <scope>NUCLEOTIDE SEQUENCE [LARGE SCALE GENOMIC DNA]</scope>
    <source>
        <strain evidence="6">SpSt-186</strain>
        <strain evidence="7">SpSt-299</strain>
    </source>
</reference>
<dbReference type="Gene3D" id="3.90.80.10">
    <property type="entry name" value="Inorganic pyrophosphatase"/>
    <property type="match status" value="1"/>
</dbReference>
<dbReference type="EC" id="3.6.1.1" evidence="2"/>
<dbReference type="EMBL" id="DSMR01000474">
    <property type="protein sequence ID" value="HET47802.1"/>
    <property type="molecule type" value="Genomic_DNA"/>
</dbReference>
<dbReference type="Pfam" id="PF00719">
    <property type="entry name" value="Pyrophosphatase"/>
    <property type="match status" value="1"/>
</dbReference>
<accession>A0A7C2NJP8</accession>
<dbReference type="GO" id="GO:0006796">
    <property type="term" value="P:phosphate-containing compound metabolic process"/>
    <property type="evidence" value="ECO:0007669"/>
    <property type="project" value="InterPro"/>
</dbReference>
<keyword evidence="5" id="KW-0460">Magnesium</keyword>
<name>A0A7C2NJP8_9BACT</name>
<evidence type="ECO:0000256" key="1">
    <source>
        <dbReference type="ARBA" id="ARBA00001946"/>
    </source>
</evidence>
<dbReference type="PANTHER" id="PTHR10286">
    <property type="entry name" value="INORGANIC PYROPHOSPHATASE"/>
    <property type="match status" value="1"/>
</dbReference>
<gene>
    <name evidence="6" type="ORF">ENP06_05745</name>
    <name evidence="7" type="ORF">ENQ31_06520</name>
</gene>
<dbReference type="GO" id="GO:0000287">
    <property type="term" value="F:magnesium ion binding"/>
    <property type="evidence" value="ECO:0007669"/>
    <property type="project" value="InterPro"/>
</dbReference>
<evidence type="ECO:0000256" key="5">
    <source>
        <dbReference type="ARBA" id="ARBA00022842"/>
    </source>
</evidence>
<proteinExistence type="predicted"/>
<dbReference type="SUPFAM" id="SSF50324">
    <property type="entry name" value="Inorganic pyrophosphatase"/>
    <property type="match status" value="1"/>
</dbReference>
<comment type="caution">
    <text evidence="7">The sequence shown here is derived from an EMBL/GenBank/DDBJ whole genome shotgun (WGS) entry which is preliminary data.</text>
</comment>
<dbReference type="InterPro" id="IPR008162">
    <property type="entry name" value="Pyrophosphatase"/>
</dbReference>